<dbReference type="AlphaFoldDB" id="A0AAW7XXB4"/>
<comment type="caution">
    <text evidence="1">The sequence shown here is derived from an EMBL/GenBank/DDBJ whole genome shotgun (WGS) entry which is preliminary data.</text>
</comment>
<dbReference type="EMBL" id="JAUOPJ010000025">
    <property type="protein sequence ID" value="MDO6458946.1"/>
    <property type="molecule type" value="Genomic_DNA"/>
</dbReference>
<protein>
    <submittedName>
        <fullName evidence="1">Uncharacterized protein</fullName>
    </submittedName>
</protein>
<evidence type="ECO:0000313" key="2">
    <source>
        <dbReference type="Proteomes" id="UP001169823"/>
    </source>
</evidence>
<name>A0AAW7XXB4_9RHOB</name>
<reference evidence="1" key="1">
    <citation type="submission" date="2023-07" db="EMBL/GenBank/DDBJ databases">
        <title>Genome content predicts the carbon catabolic preferences of heterotrophic bacteria.</title>
        <authorList>
            <person name="Gralka M."/>
        </authorList>
    </citation>
    <scope>NUCLEOTIDE SEQUENCE</scope>
    <source>
        <strain evidence="1">I2M02</strain>
    </source>
</reference>
<organism evidence="1 2">
    <name type="scientific">Celeribacter halophilus</name>
    <dbReference type="NCBI Taxonomy" id="576117"/>
    <lineage>
        <taxon>Bacteria</taxon>
        <taxon>Pseudomonadati</taxon>
        <taxon>Pseudomonadota</taxon>
        <taxon>Alphaproteobacteria</taxon>
        <taxon>Rhodobacterales</taxon>
        <taxon>Roseobacteraceae</taxon>
        <taxon>Celeribacter</taxon>
    </lineage>
</organism>
<gene>
    <name evidence="1" type="ORF">Q4494_17860</name>
</gene>
<dbReference type="Proteomes" id="UP001169823">
    <property type="component" value="Unassembled WGS sequence"/>
</dbReference>
<dbReference type="RefSeq" id="WP_303495170.1">
    <property type="nucleotide sequence ID" value="NZ_JAUOPJ010000025.1"/>
</dbReference>
<accession>A0AAW7XXB4</accession>
<sequence>MSKQPTLAYLSALAARGEIPRGIIDEGRIFFLGQFTNSEKLSKRVVDVVDGLRTHIGQPFDIHPWAFFSKTLVVGQDGFRSTLDCIETVFPQKDGSIVVVSRKGMKNRILVQDKLRFHHTPNGTRIIPLQNQRPPEAPDLHPFCNYPLAIAILNTRGCSVDLKRPPKILNEKRVRQGKHPTPAHYNVDAAEYLTALSAEKVSRNQGGTHASPIPHLRRAHERILANGSRIWVSSSLINVRNQDDIAFVEKRKAYRSTH</sequence>
<proteinExistence type="predicted"/>
<evidence type="ECO:0000313" key="1">
    <source>
        <dbReference type="EMBL" id="MDO6458946.1"/>
    </source>
</evidence>